<accession>A0A291MV02</accession>
<dbReference type="InterPro" id="IPR024079">
    <property type="entry name" value="MetalloPept_cat_dom_sf"/>
</dbReference>
<dbReference type="KEGG" id="sya:A6768_01585"/>
<dbReference type="EMBL" id="CP023741">
    <property type="protein sequence ID" value="ATI78811.1"/>
    <property type="molecule type" value="Genomic_DNA"/>
</dbReference>
<dbReference type="GO" id="GO:0005509">
    <property type="term" value="F:calcium ion binding"/>
    <property type="evidence" value="ECO:0007669"/>
    <property type="project" value="InterPro"/>
</dbReference>
<name>A0A291MV02_SPHYA</name>
<protein>
    <recommendedName>
        <fullName evidence="10">Peptidase M10 serralysin C-terminal domain-containing protein</fullName>
    </recommendedName>
</protein>
<keyword evidence="8" id="KW-0472">Membrane</keyword>
<comment type="subcellular location">
    <subcellularLocation>
        <location evidence="2">Membrane</location>
    </subcellularLocation>
    <subcellularLocation>
        <location evidence="3">Secreted</location>
    </subcellularLocation>
</comment>
<dbReference type="Pfam" id="PF00353">
    <property type="entry name" value="HemolysinCabind"/>
    <property type="match status" value="10"/>
</dbReference>
<dbReference type="SUPFAM" id="SSF55486">
    <property type="entry name" value="Metalloproteases ('zincins'), catalytic domain"/>
    <property type="match status" value="1"/>
</dbReference>
<evidence type="ECO:0000256" key="7">
    <source>
        <dbReference type="ARBA" id="ARBA00023026"/>
    </source>
</evidence>
<dbReference type="Gene3D" id="2.150.10.10">
    <property type="entry name" value="Serralysin-like metalloprotease, C-terminal"/>
    <property type="match status" value="6"/>
</dbReference>
<dbReference type="GeneID" id="57775520"/>
<dbReference type="GO" id="GO:0008237">
    <property type="term" value="F:metallopeptidase activity"/>
    <property type="evidence" value="ECO:0007669"/>
    <property type="project" value="InterPro"/>
</dbReference>
<dbReference type="GO" id="GO:0005615">
    <property type="term" value="C:extracellular space"/>
    <property type="evidence" value="ECO:0007669"/>
    <property type="project" value="InterPro"/>
</dbReference>
<evidence type="ECO:0000256" key="3">
    <source>
        <dbReference type="ARBA" id="ARBA00004613"/>
    </source>
</evidence>
<dbReference type="InterPro" id="IPR034033">
    <property type="entry name" value="Serralysin-like"/>
</dbReference>
<evidence type="ECO:0000256" key="4">
    <source>
        <dbReference type="ARBA" id="ARBA00022525"/>
    </source>
</evidence>
<evidence type="ECO:0000256" key="2">
    <source>
        <dbReference type="ARBA" id="ARBA00004370"/>
    </source>
</evidence>
<dbReference type="PRINTS" id="PR01488">
    <property type="entry name" value="RTXTOXINA"/>
</dbReference>
<dbReference type="Pfam" id="PF08548">
    <property type="entry name" value="Peptidase_M10_C"/>
    <property type="match status" value="1"/>
</dbReference>
<keyword evidence="7" id="KW-0843">Virulence</keyword>
<dbReference type="InterPro" id="IPR013858">
    <property type="entry name" value="Peptidase_M10B_C"/>
</dbReference>
<dbReference type="Proteomes" id="UP000219422">
    <property type="component" value="Chromosome"/>
</dbReference>
<feature type="compositionally biased region" description="Low complexity" evidence="9">
    <location>
        <begin position="64"/>
        <end position="75"/>
    </location>
</feature>
<keyword evidence="6" id="KW-0677">Repeat</keyword>
<dbReference type="InterPro" id="IPR018511">
    <property type="entry name" value="Hemolysin-typ_Ca-bd_CS"/>
</dbReference>
<dbReference type="PROSITE" id="PS00330">
    <property type="entry name" value="HEMOLYSIN_CALCIUM"/>
    <property type="match status" value="9"/>
</dbReference>
<reference evidence="11 12" key="1">
    <citation type="submission" date="2017-10" db="EMBL/GenBank/DDBJ databases">
        <title>Sphingobium yanoikuyae S72.</title>
        <authorList>
            <person name="Sanchez E."/>
            <person name="Bustos P."/>
            <person name="Mendoza P."/>
            <person name="Guo X."/>
            <person name="Mendoza A."/>
        </authorList>
    </citation>
    <scope>NUCLEOTIDE SEQUENCE [LARGE SCALE GENOMIC DNA]</scope>
    <source>
        <strain evidence="11 12">S72</strain>
    </source>
</reference>
<keyword evidence="4" id="KW-0964">Secreted</keyword>
<evidence type="ECO:0000256" key="1">
    <source>
        <dbReference type="ARBA" id="ARBA00001913"/>
    </source>
</evidence>
<evidence type="ECO:0000313" key="12">
    <source>
        <dbReference type="Proteomes" id="UP000219422"/>
    </source>
</evidence>
<gene>
    <name evidence="11" type="ORF">A6768_01585</name>
</gene>
<dbReference type="PANTHER" id="PTHR38340:SF1">
    <property type="entry name" value="S-LAYER PROTEIN"/>
    <property type="match status" value="1"/>
</dbReference>
<feature type="domain" description="Peptidase M10 serralysin C-terminal" evidence="10">
    <location>
        <begin position="315"/>
        <end position="533"/>
    </location>
</feature>
<evidence type="ECO:0000256" key="8">
    <source>
        <dbReference type="ARBA" id="ARBA00023136"/>
    </source>
</evidence>
<dbReference type="GO" id="GO:0016020">
    <property type="term" value="C:membrane"/>
    <property type="evidence" value="ECO:0007669"/>
    <property type="project" value="UniProtKB-SubCell"/>
</dbReference>
<evidence type="ECO:0000256" key="6">
    <source>
        <dbReference type="ARBA" id="ARBA00022737"/>
    </source>
</evidence>
<feature type="region of interest" description="Disordered" evidence="9">
    <location>
        <begin position="55"/>
        <end position="84"/>
    </location>
</feature>
<dbReference type="GO" id="GO:0090729">
    <property type="term" value="F:toxin activity"/>
    <property type="evidence" value="ECO:0007669"/>
    <property type="project" value="UniProtKB-KW"/>
</dbReference>
<keyword evidence="5" id="KW-0800">Toxin</keyword>
<dbReference type="InterPro" id="IPR050557">
    <property type="entry name" value="RTX_toxin/Mannuronan_C5-epim"/>
</dbReference>
<dbReference type="InterPro" id="IPR011049">
    <property type="entry name" value="Serralysin-like_metalloprot_C"/>
</dbReference>
<evidence type="ECO:0000256" key="9">
    <source>
        <dbReference type="SAM" id="MobiDB-lite"/>
    </source>
</evidence>
<dbReference type="InterPro" id="IPR003995">
    <property type="entry name" value="RTX_toxin_determinant-A"/>
</dbReference>
<dbReference type="InterPro" id="IPR001343">
    <property type="entry name" value="Hemolysn_Ca-bd"/>
</dbReference>
<evidence type="ECO:0000313" key="11">
    <source>
        <dbReference type="EMBL" id="ATI78811.1"/>
    </source>
</evidence>
<sequence>MFNVTGQGPAKAKLTPDYSSPIFAPPGSLSAGAITWQVSHEAMMRSEVRLLYPQDGLFAPDDPPAATDTDPTKPAENGSASVAVSQAATGDAKIDGILIGTKWSAGITYSDVDSPADYQAGYSADNDGDGVSAQNEGFSQFTAQQTLAMHSALNASPYTQLPAAWGFSVEAFTNLDITYLGSGDGSATIRAANSSDAGTAYAYYPNSSIYGGDTFFGNAYDGTSNSLKNPVAGNYAWHTMLHELGHSLGLKHGQSLGGPANVALPTQWDSIEFSVMTYRSYVGDPLVGGYSYEQWGAPQTYMMLDIAALQTLYGADYTVQSGNTVYSWNPATGETLINGGLAIDPGGNRIFATIWDGGGIDTYDLSNYTTDLSIDLTPGGHSTFSTVQLAYLGDGHYARGNIFNALLYQGNSASMIENATGGSGDDSISGNDLDNVLNGGDGNDYLFGGYGDDTLSGGAGDDVIDGSYGVDLIYGGSGNDIIYGSWTTDTVYGDSGNDVFIIRQTSTDTEYGDNTYGGTGVDRLDLSQITTTYGAIVDLAAGTWQYNPLYGGPWTINSVENVDGTQLDDVLTGSASANALNGNGGNDRIYGGAGNDVINGGSGDDLLVGGSGNDVFDGGSGTDLIYGEAGNDTFLINNGWTGSYGEVFVGGSGSDTFDISAVIGFATTTINLTDGEFTYTPVGGGPISLSSIENVVGSDAADSITGSGEVNRLSGNAGADALYGLAGDDWLDGGAGDDLIDGGTGADTASYGSASAAVTVSLALGTAQATGGAGSDTLTGVENLAGSAYADTLTGNTADNSLFGGGGNDSLNGGDGNDILNGEAGADTMTGGLGNDIFYVDNVSDKVIESATGGTDDRIFSSVTYSLSGRYVETLTLTGSANINATGNSLAQTLNGNSGNNSLSGLAGDDILNGYAGIDLLDGGDGNDVLDGGTGADSMAGGAGNDIYYVDDSGDDVIEGSTGGTDDRIFSSTSYSLAGRYVENLTLTGTAAISATGNSLAQTLTGNSGDNSLWGMDGDDLLNGGAGNDLLDGGGGNDVMDGGTGSDTASYAAATAAVTVSLALAGAQATGGAGSDTLSNIENLTGSAFADTLTGNAGANILNGGAGADVLTGGDGNDVYYVDNVGDDVVEGSTGGSADSIVSSVTYSLGGRYVETLTLTGSANINATGNGQANTLIGNSGKNVLNASSGNDLVDGKLGADTLTGGAGADIFLFSSTLGSGNIDNVTDYAVADDVIQLDDAVFAGLALGGLAANAFYIGAAAHDADDRIIYNSATGALLFDADGNGAGAAVQFATLTTSLALAAGEFVVV</sequence>
<organism evidence="11 12">
    <name type="scientific">Sphingobium yanoikuyae</name>
    <name type="common">Sphingomonas yanoikuyae</name>
    <dbReference type="NCBI Taxonomy" id="13690"/>
    <lineage>
        <taxon>Bacteria</taxon>
        <taxon>Pseudomonadati</taxon>
        <taxon>Pseudomonadota</taxon>
        <taxon>Alphaproteobacteria</taxon>
        <taxon>Sphingomonadales</taxon>
        <taxon>Sphingomonadaceae</taxon>
        <taxon>Sphingobium</taxon>
    </lineage>
</organism>
<dbReference type="CDD" id="cd04277">
    <property type="entry name" value="ZnMc_serralysin_like"/>
    <property type="match status" value="1"/>
</dbReference>
<evidence type="ECO:0000256" key="5">
    <source>
        <dbReference type="ARBA" id="ARBA00022656"/>
    </source>
</evidence>
<proteinExistence type="predicted"/>
<evidence type="ECO:0000259" key="10">
    <source>
        <dbReference type="Pfam" id="PF08548"/>
    </source>
</evidence>
<dbReference type="SUPFAM" id="SSF51120">
    <property type="entry name" value="beta-Roll"/>
    <property type="match status" value="7"/>
</dbReference>
<dbReference type="PRINTS" id="PR00313">
    <property type="entry name" value="CABNDNGRPT"/>
</dbReference>
<dbReference type="PANTHER" id="PTHR38340">
    <property type="entry name" value="S-LAYER PROTEIN"/>
    <property type="match status" value="1"/>
</dbReference>
<dbReference type="RefSeq" id="WP_097382362.1">
    <property type="nucleotide sequence ID" value="NZ_CP023741.1"/>
</dbReference>
<dbReference type="Gene3D" id="3.40.390.10">
    <property type="entry name" value="Collagenase (Catalytic Domain)"/>
    <property type="match status" value="1"/>
</dbReference>
<comment type="cofactor">
    <cofactor evidence="1">
        <name>Ca(2+)</name>
        <dbReference type="ChEBI" id="CHEBI:29108"/>
    </cofactor>
</comment>